<protein>
    <submittedName>
        <fullName evidence="2">Uncharacterized protein</fullName>
    </submittedName>
</protein>
<feature type="compositionally biased region" description="Low complexity" evidence="1">
    <location>
        <begin position="66"/>
        <end position="81"/>
    </location>
</feature>
<feature type="region of interest" description="Disordered" evidence="1">
    <location>
        <begin position="56"/>
        <end position="163"/>
    </location>
</feature>
<dbReference type="PANTHER" id="PTHR33785">
    <property type="entry name" value="OS06G0550800 PROTEIN"/>
    <property type="match status" value="1"/>
</dbReference>
<evidence type="ECO:0000256" key="1">
    <source>
        <dbReference type="SAM" id="MobiDB-lite"/>
    </source>
</evidence>
<keyword evidence="3" id="KW-1185">Reference proteome</keyword>
<feature type="compositionally biased region" description="Basic residues" evidence="1">
    <location>
        <begin position="144"/>
        <end position="153"/>
    </location>
</feature>
<sequence>MCDNQLDFASLFLSLSSFSPSMADQYILCLIGAMDHLWFNRIVLFSSEPTSVLANKTLKPPQPTASSESLTCLSSTSSLSIPEEEEEEEEEDAKSSYSSPFTHLDDSNDEEEKKEMDLKQRRPTRLNLISDRTRSHSSSPSTQKRPRPRRRLLRHSDSTHSDSMITLQKSMSFRSLWDLELEEVKGFMDLGFIFNKENLSPRMMSVVPGLQRVGLYKNKHNSELEFDEASHELINDDGGDDENEQEEYEKSIMRPYLSEAWLIKRPDSPLLNLRMPRVSASADMKKHLRFWAKTVASTVNQEC</sequence>
<organism evidence="2 3">
    <name type="scientific">Dipteronia dyeriana</name>
    <dbReference type="NCBI Taxonomy" id="168575"/>
    <lineage>
        <taxon>Eukaryota</taxon>
        <taxon>Viridiplantae</taxon>
        <taxon>Streptophyta</taxon>
        <taxon>Embryophyta</taxon>
        <taxon>Tracheophyta</taxon>
        <taxon>Spermatophyta</taxon>
        <taxon>Magnoliopsida</taxon>
        <taxon>eudicotyledons</taxon>
        <taxon>Gunneridae</taxon>
        <taxon>Pentapetalae</taxon>
        <taxon>rosids</taxon>
        <taxon>malvids</taxon>
        <taxon>Sapindales</taxon>
        <taxon>Sapindaceae</taxon>
        <taxon>Hippocastanoideae</taxon>
        <taxon>Acereae</taxon>
        <taxon>Dipteronia</taxon>
    </lineage>
</organism>
<feature type="compositionally biased region" description="Acidic residues" evidence="1">
    <location>
        <begin position="82"/>
        <end position="92"/>
    </location>
</feature>
<reference evidence="2" key="1">
    <citation type="journal article" date="2023" name="Plant J.">
        <title>Genome sequences and population genomics provide insights into the demographic history, inbreeding, and mutation load of two 'living fossil' tree species of Dipteronia.</title>
        <authorList>
            <person name="Feng Y."/>
            <person name="Comes H.P."/>
            <person name="Chen J."/>
            <person name="Zhu S."/>
            <person name="Lu R."/>
            <person name="Zhang X."/>
            <person name="Li P."/>
            <person name="Qiu J."/>
            <person name="Olsen K.M."/>
            <person name="Qiu Y."/>
        </authorList>
    </citation>
    <scope>NUCLEOTIDE SEQUENCE</scope>
    <source>
        <strain evidence="2">KIB01</strain>
    </source>
</reference>
<feature type="compositionally biased region" description="Basic and acidic residues" evidence="1">
    <location>
        <begin position="103"/>
        <end position="120"/>
    </location>
</feature>
<name>A0AAE0CNU5_9ROSI</name>
<dbReference type="Proteomes" id="UP001280121">
    <property type="component" value="Unassembled WGS sequence"/>
</dbReference>
<accession>A0AAE0CNU5</accession>
<evidence type="ECO:0000313" key="3">
    <source>
        <dbReference type="Proteomes" id="UP001280121"/>
    </source>
</evidence>
<comment type="caution">
    <text evidence="2">The sequence shown here is derived from an EMBL/GenBank/DDBJ whole genome shotgun (WGS) entry which is preliminary data.</text>
</comment>
<gene>
    <name evidence="2" type="ORF">Ddye_011054</name>
</gene>
<dbReference type="PANTHER" id="PTHR33785:SF2">
    <property type="entry name" value="DUF1685 DOMAIN-CONTAINING PROTEIN"/>
    <property type="match status" value="1"/>
</dbReference>
<dbReference type="EMBL" id="JANJYI010000003">
    <property type="protein sequence ID" value="KAK2658002.1"/>
    <property type="molecule type" value="Genomic_DNA"/>
</dbReference>
<proteinExistence type="predicted"/>
<evidence type="ECO:0000313" key="2">
    <source>
        <dbReference type="EMBL" id="KAK2658002.1"/>
    </source>
</evidence>
<dbReference type="AlphaFoldDB" id="A0AAE0CNU5"/>